<dbReference type="EMBL" id="CP114058">
    <property type="protein sequence ID" value="WAT02351.1"/>
    <property type="molecule type" value="Genomic_DNA"/>
</dbReference>
<evidence type="ECO:0000313" key="1">
    <source>
        <dbReference type="EMBL" id="WAT02351.1"/>
    </source>
</evidence>
<dbReference type="Proteomes" id="UP001164712">
    <property type="component" value="Chromosome"/>
</dbReference>
<name>A0ABY7HU52_9GAMM</name>
<evidence type="ECO:0000313" key="2">
    <source>
        <dbReference type="Proteomes" id="UP001164712"/>
    </source>
</evidence>
<accession>A0ABY7HU52</accession>
<gene>
    <name evidence="1" type="ORF">O1V66_07015</name>
</gene>
<sequence length="353" mass="39979">MLPAISHATSPPRAIPFADPQLDPLTLRHVLRESYLEPGSTHNIRRMGELSWVENQRIASLETRITFINKMVNHVLEHLPMKDTALTFISLGAGGLLTERLIDYQLKKAGYQTIRWRLIDIDYQQQGYEEARRAFREKADNQALYFTTEQAYLNKSIGATALAEDDRQRGATLLLTLDPPTPLEHSVMDSPSYQACLLVRGRPIEDISKANGIYLLVAKQCHRERLERVQQALSQGNQMITSDCILKFTLGDFNQCAIQVSPSSTGQRFHRDVMPFIEMMHKVATLIGQKLNLQHVNKALDKYLASLDGLDYCGVKFYVSDYDTSREKLDAYYRGGANPFLTGSLDRNEITLG</sequence>
<reference evidence="1" key="1">
    <citation type="submission" date="2022-12" db="EMBL/GenBank/DDBJ databases">
        <title>Complete genome sequence of an Australian strain of Rouxiella badensis DAR84756 and resolution of the R. badensis DSM100043 and R. chamberiensis DSM28324 genomes.</title>
        <authorList>
            <person name="Paul S."/>
            <person name="Anderson P.J."/>
            <person name="Maynard G."/>
            <person name="Dyall-Smith M."/>
            <person name="Kudinha T."/>
        </authorList>
    </citation>
    <scope>NUCLEOTIDE SEQUENCE</scope>
    <source>
        <strain evidence="1">DSM 28324</strain>
    </source>
</reference>
<organism evidence="1 2">
    <name type="scientific">Rouxiella chamberiensis</name>
    <dbReference type="NCBI Taxonomy" id="1513468"/>
    <lineage>
        <taxon>Bacteria</taxon>
        <taxon>Pseudomonadati</taxon>
        <taxon>Pseudomonadota</taxon>
        <taxon>Gammaproteobacteria</taxon>
        <taxon>Enterobacterales</taxon>
        <taxon>Yersiniaceae</taxon>
        <taxon>Rouxiella</taxon>
    </lineage>
</organism>
<keyword evidence="2" id="KW-1185">Reference proteome</keyword>
<protein>
    <submittedName>
        <fullName evidence="1">Uncharacterized protein</fullName>
    </submittedName>
</protein>
<dbReference type="RefSeq" id="WP_045047860.1">
    <property type="nucleotide sequence ID" value="NZ_CP114058.1"/>
</dbReference>
<proteinExistence type="predicted"/>